<dbReference type="GeneID" id="68098401"/>
<dbReference type="Gene3D" id="3.40.50.150">
    <property type="entry name" value="Vaccinia Virus protein VP39"/>
    <property type="match status" value="1"/>
</dbReference>
<dbReference type="PANTHER" id="PTHR12843">
    <property type="entry name" value="PROTEIN-LYSINE N-METHYLTRANSFERASE METTL10"/>
    <property type="match status" value="1"/>
</dbReference>
<comment type="caution">
    <text evidence="2">The sequence shown here is derived from an EMBL/GenBank/DDBJ whole genome shotgun (WGS) entry which is preliminary data.</text>
</comment>
<dbReference type="InterPro" id="IPR029063">
    <property type="entry name" value="SAM-dependent_MTases_sf"/>
</dbReference>
<keyword evidence="3" id="KW-1185">Reference proteome</keyword>
<reference evidence="2 3" key="1">
    <citation type="journal article" date="2018" name="BMC Genomics">
        <title>The genome of Naegleria lovaniensis, the basis for a comparative approach to unravel pathogenicity factors of the human pathogenic amoeba N. fowleri.</title>
        <authorList>
            <person name="Liechti N."/>
            <person name="Schurch N."/>
            <person name="Bruggmann R."/>
            <person name="Wittwer M."/>
        </authorList>
    </citation>
    <scope>NUCLEOTIDE SEQUENCE [LARGE SCALE GENOMIC DNA]</scope>
    <source>
        <strain evidence="2 3">ATCC 30569</strain>
    </source>
</reference>
<protein>
    <recommendedName>
        <fullName evidence="1">Methyltransferase domain-containing protein</fullName>
    </recommendedName>
</protein>
<dbReference type="SUPFAM" id="SSF53335">
    <property type="entry name" value="S-adenosyl-L-methionine-dependent methyltransferases"/>
    <property type="match status" value="1"/>
</dbReference>
<dbReference type="RefSeq" id="XP_044547242.1">
    <property type="nucleotide sequence ID" value="XM_044695752.1"/>
</dbReference>
<name>A0AA88GNP3_NAELO</name>
<dbReference type="EMBL" id="PYSW02000026">
    <property type="protein sequence ID" value="KAG2381562.1"/>
    <property type="molecule type" value="Genomic_DNA"/>
</dbReference>
<feature type="domain" description="Methyltransferase" evidence="1">
    <location>
        <begin position="60"/>
        <end position="225"/>
    </location>
</feature>
<accession>A0AA88GNP3</accession>
<dbReference type="PANTHER" id="PTHR12843:SF5">
    <property type="entry name" value="EEF1A LYSINE METHYLTRANSFERASE 2"/>
    <property type="match status" value="1"/>
</dbReference>
<evidence type="ECO:0000259" key="1">
    <source>
        <dbReference type="Pfam" id="PF13847"/>
    </source>
</evidence>
<proteinExistence type="predicted"/>
<gene>
    <name evidence="2" type="ORF">C9374_005946</name>
</gene>
<evidence type="ECO:0000313" key="3">
    <source>
        <dbReference type="Proteomes" id="UP000816034"/>
    </source>
</evidence>
<dbReference type="Pfam" id="PF13847">
    <property type="entry name" value="Methyltransf_31"/>
    <property type="match status" value="1"/>
</dbReference>
<organism evidence="2 3">
    <name type="scientific">Naegleria lovaniensis</name>
    <name type="common">Amoeba</name>
    <dbReference type="NCBI Taxonomy" id="51637"/>
    <lineage>
        <taxon>Eukaryota</taxon>
        <taxon>Discoba</taxon>
        <taxon>Heterolobosea</taxon>
        <taxon>Tetramitia</taxon>
        <taxon>Eutetramitia</taxon>
        <taxon>Vahlkampfiidae</taxon>
        <taxon>Naegleria</taxon>
    </lineage>
</organism>
<dbReference type="InterPro" id="IPR025714">
    <property type="entry name" value="Methyltranfer_dom"/>
</dbReference>
<sequence>MSLQDSQPGISGAKLHWEKVYTEKPNDDQVSWFQQVPGTSLTLIQECSQFLRNENDTPQQLIDIGSGNSNLVIELLKTCVKQQKDTEIPSLIRSFILVDISGAALERTRDKLFKEVSREQISNEGLKVEFVESNVLLLDQHTMFHSQIPSVDIWHDRATFHFLTDEQDQLSYLKVLSKMLRVGGYFVLATFSSNNGPKQCSGLPIVQYSVEKLEMLFEKVKDLMEFKCVKNFEQIHVTPFQTQQNFLFCVFQRVK</sequence>
<dbReference type="AlphaFoldDB" id="A0AA88GNP3"/>
<evidence type="ECO:0000313" key="2">
    <source>
        <dbReference type="EMBL" id="KAG2381562.1"/>
    </source>
</evidence>
<dbReference type="Proteomes" id="UP000816034">
    <property type="component" value="Unassembled WGS sequence"/>
</dbReference>